<sequence length="1062" mass="121063">MAPRDIEIKANTIDDAAGEILRILEGVSKHERNIYFHGWGGLGASATLRMVAQRLKSSATEEMKFDKVVHVDCSLWQGMRALQKAIVEELELPQSVMAIFDQHDEEDDFDGIDQGSRGVILEVTEEIFRKLVNSTFVVIFHNGSGHYIDLYQCGVPVTIFLSNKVLWTWGRRLRLIDRSDVDEVHKTPTEADIVVRGLEFMGNILHEEAAEVAKYIGILEPDRIVECLQYIWARRCVSSIDWETHASNYWVCDGIIQEQDNISGWKVGDALHRLIHLDWMKEVDNPYRKVTSLRTYQKKEDNPYANWIDSSLSSSNDRWVSATHQALLHDIDVLPPQATSFFLLAGGKVILPAGIFPDNNRLRVLHLSWCTFSFTLPPFLCCSHLRFLLLDHCTDVKEEEHQISNQNGSCFQKLWVLDLRNTDWYSNTMMCLMDELRELNVDGVKDWMSIVELCGSRDRLVKLRVAAGPDYVTEIIMHQPAPNISNASHLKIIILENCVGLEQVVPEVLPPLLESFSFIVTNVAIPKISSISFRGRAKLKSMLLRGVMKNLQELDLSGTSIKTLDLREVVALNLKRIILLGCEKLQAIQWPPPFEMAILEMIHIETIRSRSASGHANWEEKAKETSAATGSSCIVAIAATSPAPTFDYYISVRDARLLRSLRPIIVCFNCCRGVRGPFTLLDIDFSTMSEEDSDLGGHIEIAYVPANSIVVGDSGCGQGIRQLDHYLYERDITFQDHLHAVAANEGAICWMWASPPAVVAEELTGWYIRIQDEEEMKSELLQNQSRTQGTSALIPGYICDRAKKLHVHDSLSITSIPFPYVMVFPYDFIDWRSIVRQSWSHLGWCQIERCPNLSSVFATPTLDGDEEIHSNGFECFRQLNTFWASQLLKARFIWMCSTMFLPNNNSFQNLTFLHLDYCSRLIHVLPLSAHMTTLPQLATLEIVCCGDLMEIFPLDPERQKKQTIIYFPKLKRIHLHDLPRLQCICGSKMLAPKLETIKIRGCWSLKHLPAVAKQYPEVDCENDWWDNLEWDEGDANHHPSLYKPRHSKYYKKAQLPRGTVLR</sequence>
<evidence type="ECO:0000259" key="1">
    <source>
        <dbReference type="Pfam" id="PF23247"/>
    </source>
</evidence>
<reference evidence="2 3" key="1">
    <citation type="submission" date="2017-09" db="EMBL/GenBank/DDBJ databases">
        <authorList>
            <consortium name="International Durum Wheat Genome Sequencing Consortium (IDWGSC)"/>
            <person name="Milanesi L."/>
        </authorList>
    </citation>
    <scope>NUCLEOTIDE SEQUENCE [LARGE SCALE GENOMIC DNA]</scope>
    <source>
        <strain evidence="3">cv. Svevo</strain>
    </source>
</reference>
<dbReference type="InterPro" id="IPR032675">
    <property type="entry name" value="LRR_dom_sf"/>
</dbReference>
<keyword evidence="3" id="KW-1185">Reference proteome</keyword>
<dbReference type="SUPFAM" id="SSF52058">
    <property type="entry name" value="L domain-like"/>
    <property type="match status" value="2"/>
</dbReference>
<dbReference type="SUPFAM" id="SSF52540">
    <property type="entry name" value="P-loop containing nucleoside triphosphate hydrolases"/>
    <property type="match status" value="1"/>
</dbReference>
<evidence type="ECO:0000313" key="2">
    <source>
        <dbReference type="EMBL" id="VAH99549.1"/>
    </source>
</evidence>
<dbReference type="InterPro" id="IPR027417">
    <property type="entry name" value="P-loop_NTPase"/>
</dbReference>
<dbReference type="Proteomes" id="UP000324705">
    <property type="component" value="Chromosome 4A"/>
</dbReference>
<name>A0A9R0SQJ4_TRITD</name>
<dbReference type="Gramene" id="TRITD4Av1G257070.3">
    <property type="protein sequence ID" value="TRITD4Av1G257070.3"/>
    <property type="gene ID" value="TRITD4Av1G257070"/>
</dbReference>
<dbReference type="Pfam" id="PF23247">
    <property type="entry name" value="LRR_RPS2"/>
    <property type="match status" value="1"/>
</dbReference>
<accession>A0A9R0SQJ4</accession>
<feature type="domain" description="Disease resistance protein At4g27190-like leucine-rich repeats" evidence="1">
    <location>
        <begin position="893"/>
        <end position="1008"/>
    </location>
</feature>
<evidence type="ECO:0000313" key="3">
    <source>
        <dbReference type="Proteomes" id="UP000324705"/>
    </source>
</evidence>
<dbReference type="Gene3D" id="3.80.10.10">
    <property type="entry name" value="Ribonuclease Inhibitor"/>
    <property type="match status" value="2"/>
</dbReference>
<organism evidence="2 3">
    <name type="scientific">Triticum turgidum subsp. durum</name>
    <name type="common">Durum wheat</name>
    <name type="synonym">Triticum durum</name>
    <dbReference type="NCBI Taxonomy" id="4567"/>
    <lineage>
        <taxon>Eukaryota</taxon>
        <taxon>Viridiplantae</taxon>
        <taxon>Streptophyta</taxon>
        <taxon>Embryophyta</taxon>
        <taxon>Tracheophyta</taxon>
        <taxon>Spermatophyta</taxon>
        <taxon>Magnoliopsida</taxon>
        <taxon>Liliopsida</taxon>
        <taxon>Poales</taxon>
        <taxon>Poaceae</taxon>
        <taxon>BOP clade</taxon>
        <taxon>Pooideae</taxon>
        <taxon>Triticodae</taxon>
        <taxon>Triticeae</taxon>
        <taxon>Triticinae</taxon>
        <taxon>Triticum</taxon>
    </lineage>
</organism>
<protein>
    <recommendedName>
        <fullName evidence="1">Disease resistance protein At4g27190-like leucine-rich repeats domain-containing protein</fullName>
    </recommendedName>
</protein>
<dbReference type="PANTHER" id="PTHR33463:SF67">
    <property type="entry name" value="OS04G0115650 PROTEIN"/>
    <property type="match status" value="1"/>
</dbReference>
<dbReference type="InterPro" id="IPR050905">
    <property type="entry name" value="Plant_NBS-LRR"/>
</dbReference>
<gene>
    <name evidence="2" type="ORF">TRITD_4Av1G257070</name>
</gene>
<dbReference type="EMBL" id="LT934117">
    <property type="protein sequence ID" value="VAH99549.1"/>
    <property type="molecule type" value="Genomic_DNA"/>
</dbReference>
<dbReference type="AlphaFoldDB" id="A0A9R0SQJ4"/>
<proteinExistence type="predicted"/>
<dbReference type="PANTHER" id="PTHR33463">
    <property type="entry name" value="NB-ARC DOMAIN-CONTAINING PROTEIN-RELATED"/>
    <property type="match status" value="1"/>
</dbReference>
<dbReference type="InterPro" id="IPR057135">
    <property type="entry name" value="At4g27190-like_LRR"/>
</dbReference>